<dbReference type="EnsemblMetazoa" id="XM_001950857.5">
    <property type="protein sequence ID" value="XP_001950892.1"/>
    <property type="gene ID" value="LOC100162316"/>
</dbReference>
<feature type="compositionally biased region" description="Basic residues" evidence="2">
    <location>
        <begin position="1"/>
        <end position="13"/>
    </location>
</feature>
<protein>
    <recommendedName>
        <fullName evidence="7">Interferon-related developmental regulator 1</fullName>
    </recommendedName>
</protein>
<dbReference type="KEGG" id="api:100162316"/>
<reference evidence="6" key="1">
    <citation type="submission" date="2010-06" db="EMBL/GenBank/DDBJ databases">
        <authorList>
            <person name="Jiang H."/>
            <person name="Abraham K."/>
            <person name="Ali S."/>
            <person name="Alsbrooks S.L."/>
            <person name="Anim B.N."/>
            <person name="Anosike U.S."/>
            <person name="Attaway T."/>
            <person name="Bandaranaike D.P."/>
            <person name="Battles P.K."/>
            <person name="Bell S.N."/>
            <person name="Bell A.V."/>
            <person name="Beltran B."/>
            <person name="Bickham C."/>
            <person name="Bustamante Y."/>
            <person name="Caleb T."/>
            <person name="Canada A."/>
            <person name="Cardenas V."/>
            <person name="Carter K."/>
            <person name="Chacko J."/>
            <person name="Chandrabose M.N."/>
            <person name="Chavez D."/>
            <person name="Chavez A."/>
            <person name="Chen L."/>
            <person name="Chu H.-S."/>
            <person name="Claassen K.J."/>
            <person name="Cockrell R."/>
            <person name="Collins M."/>
            <person name="Cooper J.A."/>
            <person name="Cree A."/>
            <person name="Curry S.M."/>
            <person name="Da Y."/>
            <person name="Dao M.D."/>
            <person name="Das B."/>
            <person name="Davila M.-L."/>
            <person name="Davy-Carroll L."/>
            <person name="Denson S."/>
            <person name="Dinh H."/>
            <person name="Ebong V.E."/>
            <person name="Edwards J.R."/>
            <person name="Egan A."/>
            <person name="El-Daye J."/>
            <person name="Escobedo L."/>
            <person name="Fernandez S."/>
            <person name="Fernando P.R."/>
            <person name="Flagg N."/>
            <person name="Forbes L.D."/>
            <person name="Fowler R.G."/>
            <person name="Fu Q."/>
            <person name="Gabisi R.A."/>
            <person name="Ganer J."/>
            <person name="Garbino Pronczuk A."/>
            <person name="Garcia R.M."/>
            <person name="Garner T."/>
            <person name="Garrett T.E."/>
            <person name="Gonzalez D.A."/>
            <person name="Hamid H."/>
            <person name="Hawkins E.S."/>
            <person name="Hirani K."/>
            <person name="Hogues M.E."/>
            <person name="Hollins B."/>
            <person name="Hsiao C.-H."/>
            <person name="Jabil R."/>
            <person name="James M.L."/>
            <person name="Jhangiani S.N."/>
            <person name="Johnson B."/>
            <person name="Johnson Q."/>
            <person name="Joshi V."/>
            <person name="Kalu J.B."/>
            <person name="Kam C."/>
            <person name="Kashfia A."/>
            <person name="Keebler J."/>
            <person name="Kisamo H."/>
            <person name="Kovar C.L."/>
            <person name="Lago L.A."/>
            <person name="Lai C.-Y."/>
            <person name="Laidlaw J."/>
            <person name="Lara F."/>
            <person name="Le T.-K."/>
            <person name="Lee S.L."/>
            <person name="Legall F.H."/>
            <person name="Lemon S.J."/>
            <person name="Lewis L.R."/>
            <person name="Li B."/>
            <person name="Liu Y."/>
            <person name="Liu Y.-S."/>
            <person name="Lopez J."/>
            <person name="Lozado R.J."/>
            <person name="Lu J."/>
            <person name="Madu R.C."/>
            <person name="Maheshwari M."/>
            <person name="Maheshwari R."/>
            <person name="Malloy K."/>
            <person name="Martinez E."/>
            <person name="Mathew T."/>
            <person name="Mercado I.C."/>
            <person name="Mercado C."/>
            <person name="Meyer B."/>
            <person name="Montgomery K."/>
            <person name="Morgan M.B."/>
            <person name="Munidasa M."/>
            <person name="Nazareth L.V."/>
            <person name="Nelson J."/>
            <person name="Ng B.M."/>
            <person name="Nguyen N.B."/>
            <person name="Nguyen P.Q."/>
            <person name="Nguyen T."/>
            <person name="Obregon M."/>
            <person name="Okwuonu G.O."/>
            <person name="Onwere C.G."/>
            <person name="Orozco G."/>
            <person name="Parra A."/>
            <person name="Patel S."/>
            <person name="Patil S."/>
            <person name="Perez A."/>
            <person name="Perez Y."/>
            <person name="Pham C."/>
            <person name="Primus E.L."/>
            <person name="Pu L.-L."/>
            <person name="Puazo M."/>
            <person name="Qin X."/>
            <person name="Quiroz J.B."/>
            <person name="Reese J."/>
            <person name="Richards S."/>
            <person name="Rives C.M."/>
            <person name="Robberts R."/>
            <person name="Ruiz S.J."/>
            <person name="Ruiz M.J."/>
            <person name="Santibanez J."/>
            <person name="Schneider B.W."/>
            <person name="Sisson I."/>
            <person name="Smith M."/>
            <person name="Sodergren E."/>
            <person name="Song X.-Z."/>
            <person name="Song B.B."/>
            <person name="Summersgill H."/>
            <person name="Thelus R."/>
            <person name="Thornton R.D."/>
            <person name="Trejos Z.Y."/>
            <person name="Usmani K."/>
            <person name="Vattathil S."/>
            <person name="Villasana D."/>
            <person name="Walker D.L."/>
            <person name="Wang S."/>
            <person name="Wang K."/>
            <person name="White C.S."/>
            <person name="Williams A.C."/>
            <person name="Williamson J."/>
            <person name="Wilson K."/>
            <person name="Woghiren I.O."/>
            <person name="Woodworth J.R."/>
            <person name="Worley K.C."/>
            <person name="Wright R.A."/>
            <person name="Wu W."/>
            <person name="Young L."/>
            <person name="Zhang L."/>
            <person name="Zhang J."/>
            <person name="Zhu Y."/>
            <person name="Muzny D.M."/>
            <person name="Weinstock G."/>
            <person name="Gibbs R.A."/>
        </authorList>
    </citation>
    <scope>NUCLEOTIDE SEQUENCE [LARGE SCALE GENOMIC DNA]</scope>
    <source>
        <strain evidence="6">LSR1</strain>
    </source>
</reference>
<evidence type="ECO:0000256" key="1">
    <source>
        <dbReference type="ARBA" id="ARBA00008828"/>
    </source>
</evidence>
<comment type="similarity">
    <text evidence="1">Belongs to the IFRD family.</text>
</comment>
<evidence type="ECO:0000256" key="2">
    <source>
        <dbReference type="SAM" id="MobiDB-lite"/>
    </source>
</evidence>
<evidence type="ECO:0008006" key="7">
    <source>
        <dbReference type="Google" id="ProtNLM"/>
    </source>
</evidence>
<keyword evidence="6" id="KW-1185">Reference proteome</keyword>
<sequence length="428" mass="48269">MPRGKRRPNQHHKSTTDTLAGKGRDLDMSDDESYNDNASVISNLSCSTSNEERSCVAIDETDESQIDAFEEKLSDAIDGLSQKSAQGRTLSFEAVCNIFCKKYIPDYILNRRMTITDSIERALKKGGDNEKAAAANLASLLCIQLGALDMAEHSCQELLPILMFVVNDESVPLLAREKCCLAITLLTFISCNEEIDAAMQLMRNLWRRLLHSTTISPSIAALYSAALSSWSLLLSTVSIRNSSAIIPTLAELSTLLDSTHLEVRMATGELITVLLEMARDCEDMDEYEPDEEFINKLRELATDSQKYRAKKDRKTQRSNFRQILHYVELDEPPNIQIRFGQEILTMNSWIIKKQYDVLCQALGSGMNMHMTENDLIRDILSLGPKLCQTTLLSNKQSKLERQQINAANFKVRTKTRGKVRDKRIAFID</sequence>
<feature type="domain" description="Interferon-related developmental regulator N-terminal" evidence="4">
    <location>
        <begin position="37"/>
        <end position="328"/>
    </location>
</feature>
<dbReference type="InterPro" id="IPR016024">
    <property type="entry name" value="ARM-type_fold"/>
</dbReference>
<dbReference type="InterPro" id="IPR007701">
    <property type="entry name" value="Interferon-rel_develop_reg_N"/>
</dbReference>
<dbReference type="SUPFAM" id="SSF48371">
    <property type="entry name" value="ARM repeat"/>
    <property type="match status" value="1"/>
</dbReference>
<organism evidence="5 6">
    <name type="scientific">Acyrthosiphon pisum</name>
    <name type="common">Pea aphid</name>
    <dbReference type="NCBI Taxonomy" id="7029"/>
    <lineage>
        <taxon>Eukaryota</taxon>
        <taxon>Metazoa</taxon>
        <taxon>Ecdysozoa</taxon>
        <taxon>Arthropoda</taxon>
        <taxon>Hexapoda</taxon>
        <taxon>Insecta</taxon>
        <taxon>Pterygota</taxon>
        <taxon>Neoptera</taxon>
        <taxon>Paraneoptera</taxon>
        <taxon>Hemiptera</taxon>
        <taxon>Sternorrhyncha</taxon>
        <taxon>Aphidomorpha</taxon>
        <taxon>Aphidoidea</taxon>
        <taxon>Aphididae</taxon>
        <taxon>Macrosiphini</taxon>
        <taxon>Acyrthosiphon</taxon>
    </lineage>
</organism>
<dbReference type="GeneID" id="100162316"/>
<evidence type="ECO:0000313" key="5">
    <source>
        <dbReference type="EnsemblMetazoa" id="XP_001950892.1"/>
    </source>
</evidence>
<dbReference type="PANTHER" id="PTHR12354:SF1">
    <property type="entry name" value="INTERFERON-RELATED DEVELOPMENTAL REGULATOR 1"/>
    <property type="match status" value="1"/>
</dbReference>
<dbReference type="OrthoDB" id="18978at2759"/>
<evidence type="ECO:0000259" key="4">
    <source>
        <dbReference type="Pfam" id="PF05004"/>
    </source>
</evidence>
<dbReference type="InterPro" id="IPR006921">
    <property type="entry name" value="Interferon-rel_develop_reg_C"/>
</dbReference>
<feature type="domain" description="Interferon-related developmental regulator C-terminal" evidence="3">
    <location>
        <begin position="373"/>
        <end position="423"/>
    </location>
</feature>
<evidence type="ECO:0000259" key="3">
    <source>
        <dbReference type="Pfam" id="PF04836"/>
    </source>
</evidence>
<dbReference type="CTD" id="3475"/>
<feature type="region of interest" description="Disordered" evidence="2">
    <location>
        <begin position="1"/>
        <end position="34"/>
    </location>
</feature>
<dbReference type="RefSeq" id="XP_001950892.1">
    <property type="nucleotide sequence ID" value="XM_001950857.4"/>
</dbReference>
<accession>A0A8R2A974</accession>
<name>A0A8R2A974_ACYPI</name>
<dbReference type="OMA" id="QCFEAIF"/>
<proteinExistence type="inferred from homology"/>
<dbReference type="PANTHER" id="PTHR12354">
    <property type="entry name" value="INTERFERON-RELATED DEVELOPMENTAL REGULATOR"/>
    <property type="match status" value="1"/>
</dbReference>
<dbReference type="Pfam" id="PF04836">
    <property type="entry name" value="IFRD_C"/>
    <property type="match status" value="1"/>
</dbReference>
<dbReference type="Proteomes" id="UP000007819">
    <property type="component" value="Chromosome A2"/>
</dbReference>
<dbReference type="AlphaFoldDB" id="A0A8R2A974"/>
<dbReference type="Pfam" id="PF05004">
    <property type="entry name" value="IFRD"/>
    <property type="match status" value="1"/>
</dbReference>
<evidence type="ECO:0000313" key="6">
    <source>
        <dbReference type="Proteomes" id="UP000007819"/>
    </source>
</evidence>
<reference evidence="5" key="2">
    <citation type="submission" date="2022-06" db="UniProtKB">
        <authorList>
            <consortium name="EnsemblMetazoa"/>
        </authorList>
    </citation>
    <scope>IDENTIFICATION</scope>
</reference>
<dbReference type="InterPro" id="IPR039777">
    <property type="entry name" value="IFRD"/>
</dbReference>